<dbReference type="InterPro" id="IPR027417">
    <property type="entry name" value="P-loop_NTPase"/>
</dbReference>
<dbReference type="SMART" id="SM00173">
    <property type="entry name" value="RAS"/>
    <property type="match status" value="1"/>
</dbReference>
<protein>
    <recommendedName>
        <fullName evidence="11">EF hand associated type-2 domain-containing protein</fullName>
    </recommendedName>
</protein>
<dbReference type="Pfam" id="PF08356">
    <property type="entry name" value="EF_assoc_2"/>
    <property type="match status" value="1"/>
</dbReference>
<dbReference type="PROSITE" id="PS51419">
    <property type="entry name" value="RAB"/>
    <property type="match status" value="1"/>
</dbReference>
<feature type="domain" description="EF hand associated type-2" evidence="11">
    <location>
        <begin position="221"/>
        <end position="304"/>
    </location>
</feature>
<keyword evidence="8" id="KW-0496">Mitochondrion</keyword>
<dbReference type="PROSITE" id="PS00018">
    <property type="entry name" value="EF_HAND_1"/>
    <property type="match status" value="1"/>
</dbReference>
<keyword evidence="6" id="KW-0106">Calcium</keyword>
<dbReference type="SMART" id="SM00174">
    <property type="entry name" value="RHO"/>
    <property type="match status" value="1"/>
</dbReference>
<evidence type="ECO:0000256" key="7">
    <source>
        <dbReference type="ARBA" id="ARBA00022989"/>
    </source>
</evidence>
<dbReference type="PANTHER" id="PTHR24072">
    <property type="entry name" value="RHO FAMILY GTPASE"/>
    <property type="match status" value="1"/>
</dbReference>
<dbReference type="InterPro" id="IPR011992">
    <property type="entry name" value="EF-hand-dom_pair"/>
</dbReference>
<organism evidence="12">
    <name type="scientific">Spumella elongata</name>
    <dbReference type="NCBI Taxonomy" id="89044"/>
    <lineage>
        <taxon>Eukaryota</taxon>
        <taxon>Sar</taxon>
        <taxon>Stramenopiles</taxon>
        <taxon>Ochrophyta</taxon>
        <taxon>Chrysophyceae</taxon>
        <taxon>Chromulinales</taxon>
        <taxon>Chromulinaceae</taxon>
        <taxon>Spumella</taxon>
    </lineage>
</organism>
<evidence type="ECO:0000313" key="12">
    <source>
        <dbReference type="EMBL" id="CAE0278310.1"/>
    </source>
</evidence>
<dbReference type="GO" id="GO:0007264">
    <property type="term" value="P:small GTPase-mediated signal transduction"/>
    <property type="evidence" value="ECO:0007669"/>
    <property type="project" value="InterPro"/>
</dbReference>
<keyword evidence="4" id="KW-0547">Nucleotide-binding</keyword>
<evidence type="ECO:0000256" key="10">
    <source>
        <dbReference type="ARBA" id="ARBA00023136"/>
    </source>
</evidence>
<gene>
    <name evidence="12" type="ORF">SELO1098_LOCUS7142</name>
</gene>
<sequence>MKDHIKILLVGDEGVGKSSLISAYISQHFPQEVPPVMTDTVLPPEATTNEVCVTIMDSSSHINDRDVLRQKIINADSIIALYDVTRPETLDSISNFWLPLITDLSTEPYKPVILVGNKTDLLAEEIDTEQLNNLFAAFPSVMNCWDCSAANIQNLDTAFHMAMLFVNYPLSYIYDMTEDEFLPAARRAFLRIFRIFDVDGDNLLSDAELSDTQLRCFEAHINSDEIMALKSQIATRVPGGVVNNCVAFEGFLGLMKMNVESNNYQIPWLVLRSFNYDDNLNIVIPEEITQLPELRPNQVTELSSSARTFLLNLAQIAYNECERPLQPESTDRDGENSSGSELEETLTWDALKIVLSVLSAETEDPWSDPPSFKAAWRHDESVEQRILLRGLSHIGATLSFDDWIAHWSLLALNEPAVTQMLLFKLGYVERIDLGLVASSGPMVSVQNQELLASTKPSFFSRMFYATPPEHPQRRSTLQVCVLGDNGVGKSSFVWYLTGLRAPGIGGEVEMGIDYAKYSDCIVVGGCALKSNGDIESDKKSRSPVVAHLPKAREELLQAVLTPTYHLSVAAVPLDQVEKWLEHCVDACDLVVLMFQCGKPASLTTCKALESRLPECVPRLYLASKSDLIFTSPALQTAHVGSSGSLKGEYGNETQASRKSLKAAHESVLQQASLHIRERNLPALTMFSTLTGEGMADATSLVVDVVTDPAKGLPQTKTKPSPSFALSRPAMIVSVAAIIGAVLVAQFEKEVKAWFNSVYHSTREFLRIKI</sequence>
<dbReference type="SUPFAM" id="SSF52540">
    <property type="entry name" value="P-loop containing nucleoside triphosphate hydrolases"/>
    <property type="match status" value="2"/>
</dbReference>
<evidence type="ECO:0000256" key="3">
    <source>
        <dbReference type="ARBA" id="ARBA00022692"/>
    </source>
</evidence>
<dbReference type="InterPro" id="IPR013567">
    <property type="entry name" value="EF_hand_assoc_2"/>
</dbReference>
<dbReference type="InterPro" id="IPR005225">
    <property type="entry name" value="Small_GTP-bd"/>
</dbReference>
<dbReference type="InterPro" id="IPR001806">
    <property type="entry name" value="Small_GTPase"/>
</dbReference>
<reference evidence="12" key="1">
    <citation type="submission" date="2021-01" db="EMBL/GenBank/DDBJ databases">
        <authorList>
            <person name="Corre E."/>
            <person name="Pelletier E."/>
            <person name="Niang G."/>
            <person name="Scheremetjew M."/>
            <person name="Finn R."/>
            <person name="Kale V."/>
            <person name="Holt S."/>
            <person name="Cochrane G."/>
            <person name="Meng A."/>
            <person name="Brown T."/>
            <person name="Cohen L."/>
        </authorList>
    </citation>
    <scope>NUCLEOTIDE SEQUENCE</scope>
    <source>
        <strain evidence="12">CCAP 955/1</strain>
    </source>
</reference>
<evidence type="ECO:0000256" key="1">
    <source>
        <dbReference type="ARBA" id="ARBA00004200"/>
    </source>
</evidence>
<evidence type="ECO:0000256" key="5">
    <source>
        <dbReference type="ARBA" id="ARBA00022787"/>
    </source>
</evidence>
<keyword evidence="9" id="KW-0342">GTP-binding</keyword>
<dbReference type="PRINTS" id="PR00449">
    <property type="entry name" value="RASTRNSFRMNG"/>
</dbReference>
<dbReference type="GO" id="GO:0005525">
    <property type="term" value="F:GTP binding"/>
    <property type="evidence" value="ECO:0007669"/>
    <property type="project" value="UniProtKB-KW"/>
</dbReference>
<keyword evidence="7" id="KW-1133">Transmembrane helix</keyword>
<dbReference type="GO" id="GO:0003924">
    <property type="term" value="F:GTPase activity"/>
    <property type="evidence" value="ECO:0007669"/>
    <property type="project" value="InterPro"/>
</dbReference>
<comment type="subcellular location">
    <subcellularLocation>
        <location evidence="1">Mitochondrion outer membrane</location>
        <topology evidence="1">Single-pass type IV membrane protein</topology>
    </subcellularLocation>
</comment>
<dbReference type="SMART" id="SM00175">
    <property type="entry name" value="RAB"/>
    <property type="match status" value="1"/>
</dbReference>
<evidence type="ECO:0000256" key="8">
    <source>
        <dbReference type="ARBA" id="ARBA00023128"/>
    </source>
</evidence>
<keyword evidence="10" id="KW-0472">Membrane</keyword>
<evidence type="ECO:0000256" key="4">
    <source>
        <dbReference type="ARBA" id="ARBA00022741"/>
    </source>
</evidence>
<dbReference type="SUPFAM" id="SSF47473">
    <property type="entry name" value="EF-hand"/>
    <property type="match status" value="1"/>
</dbReference>
<dbReference type="InterPro" id="IPR018247">
    <property type="entry name" value="EF_Hand_1_Ca_BS"/>
</dbReference>
<dbReference type="InterPro" id="IPR003578">
    <property type="entry name" value="Small_GTPase_Rho"/>
</dbReference>
<evidence type="ECO:0000256" key="9">
    <source>
        <dbReference type="ARBA" id="ARBA00023134"/>
    </source>
</evidence>
<dbReference type="GO" id="GO:0005741">
    <property type="term" value="C:mitochondrial outer membrane"/>
    <property type="evidence" value="ECO:0007669"/>
    <property type="project" value="UniProtKB-SubCell"/>
</dbReference>
<name>A0A7S3GWJ3_9STRA</name>
<dbReference type="Gene3D" id="3.40.50.300">
    <property type="entry name" value="P-loop containing nucleotide triphosphate hydrolases"/>
    <property type="match status" value="1"/>
</dbReference>
<keyword evidence="5" id="KW-1000">Mitochondrion outer membrane</keyword>
<keyword evidence="3" id="KW-0812">Transmembrane</keyword>
<evidence type="ECO:0000256" key="2">
    <source>
        <dbReference type="ARBA" id="ARBA00007981"/>
    </source>
</evidence>
<evidence type="ECO:0000259" key="11">
    <source>
        <dbReference type="Pfam" id="PF08356"/>
    </source>
</evidence>
<dbReference type="Pfam" id="PF00071">
    <property type="entry name" value="Ras"/>
    <property type="match status" value="1"/>
</dbReference>
<evidence type="ECO:0000256" key="6">
    <source>
        <dbReference type="ARBA" id="ARBA00022837"/>
    </source>
</evidence>
<dbReference type="EMBL" id="HBIC01014244">
    <property type="protein sequence ID" value="CAE0278310.1"/>
    <property type="molecule type" value="Transcribed_RNA"/>
</dbReference>
<dbReference type="AlphaFoldDB" id="A0A7S3GWJ3"/>
<dbReference type="NCBIfam" id="TIGR00231">
    <property type="entry name" value="small_GTP"/>
    <property type="match status" value="1"/>
</dbReference>
<proteinExistence type="inferred from homology"/>
<accession>A0A7S3GWJ3</accession>
<dbReference type="Gene3D" id="1.10.238.10">
    <property type="entry name" value="EF-hand"/>
    <property type="match status" value="2"/>
</dbReference>
<comment type="similarity">
    <text evidence="2">Belongs to the mitochondrial Rho GTPase family.</text>
</comment>